<evidence type="ECO:0000256" key="3">
    <source>
        <dbReference type="SAM" id="SignalP"/>
    </source>
</evidence>
<dbReference type="EMBL" id="RDBE01000008">
    <property type="protein sequence ID" value="RLV48668.1"/>
    <property type="molecule type" value="Genomic_DNA"/>
</dbReference>
<evidence type="ECO:0000313" key="6">
    <source>
        <dbReference type="Proteomes" id="UP000281708"/>
    </source>
</evidence>
<dbReference type="PROSITE" id="PS50072">
    <property type="entry name" value="CSA_PPIASE_2"/>
    <property type="match status" value="1"/>
</dbReference>
<dbReference type="InterPro" id="IPR002130">
    <property type="entry name" value="Cyclophilin-type_PPIase_dom"/>
</dbReference>
<dbReference type="Pfam" id="PF00160">
    <property type="entry name" value="Pro_isomerase"/>
    <property type="match status" value="1"/>
</dbReference>
<protein>
    <submittedName>
        <fullName evidence="5">Peptidylprolyl isomerase</fullName>
    </submittedName>
</protein>
<dbReference type="SUPFAM" id="SSF50891">
    <property type="entry name" value="Cyclophilin-like"/>
    <property type="match status" value="1"/>
</dbReference>
<feature type="compositionally biased region" description="Polar residues" evidence="2">
    <location>
        <begin position="51"/>
        <end position="61"/>
    </location>
</feature>
<feature type="signal peptide" evidence="3">
    <location>
        <begin position="1"/>
        <end position="27"/>
    </location>
</feature>
<gene>
    <name evidence="5" type="ORF">D9V37_13080</name>
</gene>
<dbReference type="PANTHER" id="PTHR45625:SF3">
    <property type="entry name" value="PEPTIDYL-PROLYL CIS-TRANS ISOMERASE B-RELATED"/>
    <property type="match status" value="1"/>
</dbReference>
<dbReference type="Proteomes" id="UP000281708">
    <property type="component" value="Unassembled WGS sequence"/>
</dbReference>
<name>A0A3L8P2L0_9ACTN</name>
<dbReference type="Gene3D" id="2.40.100.10">
    <property type="entry name" value="Cyclophilin-like"/>
    <property type="match status" value="1"/>
</dbReference>
<feature type="domain" description="PPIase cyclophilin-type" evidence="4">
    <location>
        <begin position="87"/>
        <end position="240"/>
    </location>
</feature>
<dbReference type="GO" id="GO:0003755">
    <property type="term" value="F:peptidyl-prolyl cis-trans isomerase activity"/>
    <property type="evidence" value="ECO:0007669"/>
    <property type="project" value="InterPro"/>
</dbReference>
<evidence type="ECO:0000313" key="5">
    <source>
        <dbReference type="EMBL" id="RLV48668.1"/>
    </source>
</evidence>
<proteinExistence type="predicted"/>
<keyword evidence="5" id="KW-0413">Isomerase</keyword>
<evidence type="ECO:0000256" key="2">
    <source>
        <dbReference type="SAM" id="MobiDB-lite"/>
    </source>
</evidence>
<dbReference type="PANTHER" id="PTHR45625">
    <property type="entry name" value="PEPTIDYL-PROLYL CIS-TRANS ISOMERASE-RELATED"/>
    <property type="match status" value="1"/>
</dbReference>
<dbReference type="InterPro" id="IPR044666">
    <property type="entry name" value="Cyclophilin_A-like"/>
</dbReference>
<feature type="chain" id="PRO_5039620999" evidence="3">
    <location>
        <begin position="28"/>
        <end position="241"/>
    </location>
</feature>
<feature type="compositionally biased region" description="Low complexity" evidence="2">
    <location>
        <begin position="40"/>
        <end position="50"/>
    </location>
</feature>
<comment type="function">
    <text evidence="1">PPIases accelerate the folding of proteins. It catalyzes the cis-trans isomerization of proline imidic peptide bonds in oligopeptides.</text>
</comment>
<feature type="region of interest" description="Disordered" evidence="2">
    <location>
        <begin position="40"/>
        <end position="61"/>
    </location>
</feature>
<sequence length="241" mass="24714">MVSGPVSTRSRLARLCVLVPLVGLGLAGCGASGSQDAGSSASGSASASASKDGQCTYTPTQNGEVARKVDLPPSTPVATGDVAVTIQTNFGTLKATLDAKNAPCAVNSFLSLAKQGYYDKTPCHRITSDSRGFHVLQCGDPTGTGTGTPGYAFAEELTGQEDYKIGSLALANTGQADTSGGQFFIDYDTTQLPKDYTQFGQLDAASIKLVQAEAKKATKGEADGYDGKPVVSVELVKVTQG</sequence>
<evidence type="ECO:0000259" key="4">
    <source>
        <dbReference type="PROSITE" id="PS50072"/>
    </source>
</evidence>
<reference evidence="5 6" key="1">
    <citation type="submission" date="2018-10" db="EMBL/GenBank/DDBJ databases">
        <title>Marmoricola sp. 4Q3S-7 whole genome shotgun sequence.</title>
        <authorList>
            <person name="Li F."/>
        </authorList>
    </citation>
    <scope>NUCLEOTIDE SEQUENCE [LARGE SCALE GENOMIC DNA]</scope>
    <source>
        <strain evidence="5 6">4Q3S-7</strain>
    </source>
</reference>
<comment type="caution">
    <text evidence="5">The sequence shown here is derived from an EMBL/GenBank/DDBJ whole genome shotgun (WGS) entry which is preliminary data.</text>
</comment>
<evidence type="ECO:0000256" key="1">
    <source>
        <dbReference type="ARBA" id="ARBA00002388"/>
    </source>
</evidence>
<dbReference type="InterPro" id="IPR029000">
    <property type="entry name" value="Cyclophilin-like_dom_sf"/>
</dbReference>
<accession>A0A3L8P2L0</accession>
<keyword evidence="6" id="KW-1185">Reference proteome</keyword>
<dbReference type="AlphaFoldDB" id="A0A3L8P2L0"/>
<keyword evidence="3" id="KW-0732">Signal</keyword>
<organism evidence="5 6">
    <name type="scientific">Nocardioides mangrovicus</name>
    <dbReference type="NCBI Taxonomy" id="2478913"/>
    <lineage>
        <taxon>Bacteria</taxon>
        <taxon>Bacillati</taxon>
        <taxon>Actinomycetota</taxon>
        <taxon>Actinomycetes</taxon>
        <taxon>Propionibacteriales</taxon>
        <taxon>Nocardioidaceae</taxon>
        <taxon>Nocardioides</taxon>
    </lineage>
</organism>